<keyword evidence="4" id="KW-0676">Redox-active center</keyword>
<evidence type="ECO:0000313" key="6">
    <source>
        <dbReference type="EMBL" id="WBL36509.1"/>
    </source>
</evidence>
<evidence type="ECO:0000256" key="2">
    <source>
        <dbReference type="ARBA" id="ARBA00022862"/>
    </source>
</evidence>
<proteinExistence type="predicted"/>
<dbReference type="PROSITE" id="PS51352">
    <property type="entry name" value="THIOREDOXIN_2"/>
    <property type="match status" value="1"/>
</dbReference>
<dbReference type="InterPro" id="IPR024706">
    <property type="entry name" value="Peroxiredoxin_AhpC-typ"/>
</dbReference>
<evidence type="ECO:0000256" key="4">
    <source>
        <dbReference type="ARBA" id="ARBA00023284"/>
    </source>
</evidence>
<keyword evidence="3" id="KW-0560">Oxidoreductase</keyword>
<dbReference type="PANTHER" id="PTHR43110:SF1">
    <property type="entry name" value="THIOL PEROXIDASE"/>
    <property type="match status" value="1"/>
</dbReference>
<keyword evidence="7" id="KW-1185">Reference proteome</keyword>
<dbReference type="InterPro" id="IPR036249">
    <property type="entry name" value="Thioredoxin-like_sf"/>
</dbReference>
<dbReference type="InterPro" id="IPR013766">
    <property type="entry name" value="Thioredoxin_domain"/>
</dbReference>
<feature type="domain" description="Thioredoxin" evidence="5">
    <location>
        <begin position="7"/>
        <end position="157"/>
    </location>
</feature>
<dbReference type="PANTHER" id="PTHR43110">
    <property type="entry name" value="THIOL PEROXIDASE"/>
    <property type="match status" value="1"/>
</dbReference>
<keyword evidence="1" id="KW-0575">Peroxidase</keyword>
<evidence type="ECO:0000256" key="3">
    <source>
        <dbReference type="ARBA" id="ARBA00023002"/>
    </source>
</evidence>
<protein>
    <submittedName>
        <fullName evidence="6">Redoxin domain-containing protein</fullName>
    </submittedName>
</protein>
<dbReference type="Gene3D" id="3.40.30.10">
    <property type="entry name" value="Glutaredoxin"/>
    <property type="match status" value="1"/>
</dbReference>
<name>A0ABY7M7N2_9CHLR</name>
<dbReference type="Proteomes" id="UP001212803">
    <property type="component" value="Chromosome"/>
</dbReference>
<dbReference type="Pfam" id="PF00578">
    <property type="entry name" value="AhpC-TSA"/>
    <property type="match status" value="1"/>
</dbReference>
<dbReference type="RefSeq" id="WP_270057032.1">
    <property type="nucleotide sequence ID" value="NZ_CP115149.1"/>
</dbReference>
<evidence type="ECO:0000313" key="7">
    <source>
        <dbReference type="Proteomes" id="UP001212803"/>
    </source>
</evidence>
<evidence type="ECO:0000256" key="1">
    <source>
        <dbReference type="ARBA" id="ARBA00022559"/>
    </source>
</evidence>
<accession>A0ABY7M7N2</accession>
<dbReference type="InterPro" id="IPR050455">
    <property type="entry name" value="Tpx_Peroxidase_subfamily"/>
</dbReference>
<dbReference type="PIRSF" id="PIRSF000239">
    <property type="entry name" value="AHPC"/>
    <property type="match status" value="1"/>
</dbReference>
<sequence>MAETATLKVGDEAPDFELPMSPTGEKFKLSDYRGKNAVIINFVPAAFSPVCSNQLPLIEQKRKEFESQGAIPVVISSDGPWAQAAWKKELGVDFPILSDFNPLGETARKYGVLIESRGIANRVVIVVDKHGKVARIQPTEKITDIPDYDPVVACAKG</sequence>
<keyword evidence="2" id="KW-0049">Antioxidant</keyword>
<reference evidence="6 7" key="1">
    <citation type="journal article" date="2023" name="ISME J.">
        <title>Thermophilic Dehalococcoidia with unusual traits shed light on an unexpected past.</title>
        <authorList>
            <person name="Palmer M."/>
            <person name="Covington J.K."/>
            <person name="Zhou E.M."/>
            <person name="Thomas S.C."/>
            <person name="Habib N."/>
            <person name="Seymour C.O."/>
            <person name="Lai D."/>
            <person name="Johnston J."/>
            <person name="Hashimi A."/>
            <person name="Jiao J.Y."/>
            <person name="Muok A.R."/>
            <person name="Liu L."/>
            <person name="Xian W.D."/>
            <person name="Zhi X.Y."/>
            <person name="Li M.M."/>
            <person name="Silva L.P."/>
            <person name="Bowen B.P."/>
            <person name="Louie K."/>
            <person name="Briegel A."/>
            <person name="Pett-Ridge J."/>
            <person name="Weber P.K."/>
            <person name="Tocheva E.I."/>
            <person name="Woyke T."/>
            <person name="Northen T.R."/>
            <person name="Mayali X."/>
            <person name="Li W.J."/>
            <person name="Hedlund B.P."/>
        </authorList>
    </citation>
    <scope>NUCLEOTIDE SEQUENCE [LARGE SCALE GENOMIC DNA]</scope>
    <source>
        <strain evidence="6 7">YIM 72310</strain>
    </source>
</reference>
<gene>
    <name evidence="6" type="ORF">O0235_02835</name>
</gene>
<dbReference type="SUPFAM" id="SSF52833">
    <property type="entry name" value="Thioredoxin-like"/>
    <property type="match status" value="1"/>
</dbReference>
<evidence type="ECO:0000259" key="5">
    <source>
        <dbReference type="PROSITE" id="PS51352"/>
    </source>
</evidence>
<dbReference type="EMBL" id="CP115149">
    <property type="protein sequence ID" value="WBL36509.1"/>
    <property type="molecule type" value="Genomic_DNA"/>
</dbReference>
<organism evidence="6 7">
    <name type="scientific">Tepidiforma flava</name>
    <dbReference type="NCBI Taxonomy" id="3004094"/>
    <lineage>
        <taxon>Bacteria</taxon>
        <taxon>Bacillati</taxon>
        <taxon>Chloroflexota</taxon>
        <taxon>Tepidiformia</taxon>
        <taxon>Tepidiformales</taxon>
        <taxon>Tepidiformaceae</taxon>
        <taxon>Tepidiforma</taxon>
    </lineage>
</organism>
<dbReference type="InterPro" id="IPR000866">
    <property type="entry name" value="AhpC/TSA"/>
</dbReference>